<dbReference type="Pfam" id="PF04831">
    <property type="entry name" value="POPDC1-3"/>
    <property type="match status" value="1"/>
</dbReference>
<feature type="transmembrane region" description="Helical" evidence="5">
    <location>
        <begin position="48"/>
        <end position="66"/>
    </location>
</feature>
<proteinExistence type="predicted"/>
<comment type="caution">
    <text evidence="7">The sequence shown here is derived from an EMBL/GenBank/DDBJ whole genome shotgun (WGS) entry which is preliminary data.</text>
</comment>
<feature type="transmembrane region" description="Helical" evidence="5">
    <location>
        <begin position="73"/>
        <end position="94"/>
    </location>
</feature>
<evidence type="ECO:0000259" key="6">
    <source>
        <dbReference type="Pfam" id="PF04831"/>
    </source>
</evidence>
<feature type="transmembrane region" description="Helical" evidence="5">
    <location>
        <begin position="100"/>
        <end position="120"/>
    </location>
</feature>
<dbReference type="PANTHER" id="PTHR12101">
    <property type="entry name" value="POPEYE DOMAIN CONTAINING PROTEIN"/>
    <property type="match status" value="1"/>
</dbReference>
<accession>A0AAN9YAG0</accession>
<dbReference type="Proteomes" id="UP001367676">
    <property type="component" value="Unassembled WGS sequence"/>
</dbReference>
<dbReference type="GO" id="GO:0042391">
    <property type="term" value="P:regulation of membrane potential"/>
    <property type="evidence" value="ECO:0007669"/>
    <property type="project" value="TreeGrafter"/>
</dbReference>
<keyword evidence="2 5" id="KW-0812">Transmembrane</keyword>
<evidence type="ECO:0000256" key="4">
    <source>
        <dbReference type="ARBA" id="ARBA00023136"/>
    </source>
</evidence>
<dbReference type="InterPro" id="IPR006916">
    <property type="entry name" value="POPDC1-3"/>
</dbReference>
<keyword evidence="3 5" id="KW-1133">Transmembrane helix</keyword>
<comment type="subcellular location">
    <subcellularLocation>
        <location evidence="1">Membrane</location>
        <topology evidence="1">Multi-pass membrane protein</topology>
    </subcellularLocation>
</comment>
<name>A0AAN9YAG0_9HEMI</name>
<keyword evidence="8" id="KW-1185">Reference proteome</keyword>
<dbReference type="GO" id="GO:0042383">
    <property type="term" value="C:sarcolemma"/>
    <property type="evidence" value="ECO:0007669"/>
    <property type="project" value="TreeGrafter"/>
</dbReference>
<dbReference type="PANTHER" id="PTHR12101:SF30">
    <property type="entry name" value="POPEYE DOMAIN-CONTAINING PROTEIN 3-LIKE PROTEIN"/>
    <property type="match status" value="1"/>
</dbReference>
<dbReference type="GO" id="GO:0007507">
    <property type="term" value="P:heart development"/>
    <property type="evidence" value="ECO:0007669"/>
    <property type="project" value="TreeGrafter"/>
</dbReference>
<gene>
    <name evidence="7" type="ORF">V9T40_003499</name>
</gene>
<protein>
    <recommendedName>
        <fullName evidence="6">POPDC1-3 domain-containing protein</fullName>
    </recommendedName>
</protein>
<evidence type="ECO:0000256" key="3">
    <source>
        <dbReference type="ARBA" id="ARBA00022989"/>
    </source>
</evidence>
<keyword evidence="4 5" id="KW-0472">Membrane</keyword>
<organism evidence="7 8">
    <name type="scientific">Parthenolecanium corni</name>
    <dbReference type="NCBI Taxonomy" id="536013"/>
    <lineage>
        <taxon>Eukaryota</taxon>
        <taxon>Metazoa</taxon>
        <taxon>Ecdysozoa</taxon>
        <taxon>Arthropoda</taxon>
        <taxon>Hexapoda</taxon>
        <taxon>Insecta</taxon>
        <taxon>Pterygota</taxon>
        <taxon>Neoptera</taxon>
        <taxon>Paraneoptera</taxon>
        <taxon>Hemiptera</taxon>
        <taxon>Sternorrhyncha</taxon>
        <taxon>Coccoidea</taxon>
        <taxon>Coccidae</taxon>
        <taxon>Parthenolecanium</taxon>
    </lineage>
</organism>
<feature type="domain" description="POPDC1-3" evidence="6">
    <location>
        <begin position="49"/>
        <end position="272"/>
    </location>
</feature>
<evidence type="ECO:0000256" key="2">
    <source>
        <dbReference type="ARBA" id="ARBA00022692"/>
    </source>
</evidence>
<dbReference type="EMBL" id="JBBCAQ010000006">
    <property type="protein sequence ID" value="KAK7603500.1"/>
    <property type="molecule type" value="Genomic_DNA"/>
</dbReference>
<dbReference type="GO" id="GO:0051146">
    <property type="term" value="P:striated muscle cell differentiation"/>
    <property type="evidence" value="ECO:0007669"/>
    <property type="project" value="TreeGrafter"/>
</dbReference>
<dbReference type="InterPro" id="IPR055272">
    <property type="entry name" value="POPDC1-3_dom"/>
</dbReference>
<evidence type="ECO:0000256" key="5">
    <source>
        <dbReference type="SAM" id="Phobius"/>
    </source>
</evidence>
<sequence length="384" mass="43993">METSQIINSTIDRSIETSTLHSTLNNSLLNNTLANLIPDTECKSFRDYEHWLFQLANAVFLLGYIVPTTKYCILFMHACLIFGFMLFSTWAWRVMCAPDIFTWNLCFLCLNAFHLIYIIYQMRPISFDPELEEVYHTLFRPFKVNRLQFKKLVGEPFAQIMSLHPGEAYAMQNLTKTDRLALLLSGKVNVLQDHQLWHPIQPCEFLDSPEFESRVNEDDKFKVSIIAAVPCRYLYWQRASLEYLFVKETYLATVIATLVATDITNKLYVMNKRMVTDKGSHLDIRLPCVTSALATSRDKSNAKLLKKHTEFLSAMRPGSPESINNSREKLLRGIKNSPLPNGKVSEMEPLTELPSMDDLTSGASGVESWLDTSSKYHSCELLDT</sequence>
<reference evidence="7 8" key="1">
    <citation type="submission" date="2024-03" db="EMBL/GenBank/DDBJ databases">
        <title>Adaptation during the transition from Ophiocordyceps entomopathogen to insect associate is accompanied by gene loss and intensified selection.</title>
        <authorList>
            <person name="Ward C.M."/>
            <person name="Onetto C.A."/>
            <person name="Borneman A.R."/>
        </authorList>
    </citation>
    <scope>NUCLEOTIDE SEQUENCE [LARGE SCALE GENOMIC DNA]</scope>
    <source>
        <strain evidence="7">AWRI1</strain>
        <tissue evidence="7">Single Adult Female</tissue>
    </source>
</reference>
<evidence type="ECO:0000313" key="8">
    <source>
        <dbReference type="Proteomes" id="UP001367676"/>
    </source>
</evidence>
<evidence type="ECO:0000256" key="1">
    <source>
        <dbReference type="ARBA" id="ARBA00004141"/>
    </source>
</evidence>
<dbReference type="AlphaFoldDB" id="A0AAN9YAG0"/>
<dbReference type="GO" id="GO:0030552">
    <property type="term" value="F:cAMP binding"/>
    <property type="evidence" value="ECO:0007669"/>
    <property type="project" value="TreeGrafter"/>
</dbReference>
<evidence type="ECO:0000313" key="7">
    <source>
        <dbReference type="EMBL" id="KAK7603500.1"/>
    </source>
</evidence>